<reference evidence="1" key="1">
    <citation type="journal article" date="2021" name="Proc. Natl. Acad. Sci. U.S.A.">
        <title>A Catalog of Tens of Thousands of Viruses from Human Metagenomes Reveals Hidden Associations with Chronic Diseases.</title>
        <authorList>
            <person name="Tisza M.J."/>
            <person name="Buck C.B."/>
        </authorList>
    </citation>
    <scope>NUCLEOTIDE SEQUENCE</scope>
    <source>
        <strain evidence="1">Cta6i12</strain>
    </source>
</reference>
<sequence>MIIYFKKIIKCACCALLFSEEGQAFEESHEVSFDISQVKETSLLNSLTKKALEGDGEAAYEVGRMYLLGKEVPKNDQRAFWWFERGKKDGDIGAQIMVARCHIWGWGTNADPIEALKNLITPLNNKSSFAILTACSLLDTHPDIFISSKDARKTSTSLVLMLTKLLEEKNDPELAKECAEKLQSFLQKSKDKASIEATFANLTKKQAQRQVRQQQIARRGAPLSVLSKGIKKTSESMNYVYYSWKAEILNTTGKDLNMVAKLVIKDRNGYQVEYTYSSQTVIPAGDSKVISSQGMLEQHLWKPGNTIEVIPYER</sequence>
<dbReference type="SMART" id="SM00671">
    <property type="entry name" value="SEL1"/>
    <property type="match status" value="2"/>
</dbReference>
<evidence type="ECO:0000313" key="1">
    <source>
        <dbReference type="EMBL" id="DAF59002.1"/>
    </source>
</evidence>
<accession>A0A8S5T8B0</accession>
<dbReference type="Gene3D" id="1.25.40.10">
    <property type="entry name" value="Tetratricopeptide repeat domain"/>
    <property type="match status" value="1"/>
</dbReference>
<proteinExistence type="predicted"/>
<dbReference type="SUPFAM" id="SSF81901">
    <property type="entry name" value="HCP-like"/>
    <property type="match status" value="1"/>
</dbReference>
<name>A0A8S5T8B0_9CAUD</name>
<dbReference type="EMBL" id="BK032761">
    <property type="protein sequence ID" value="DAF59002.1"/>
    <property type="molecule type" value="Genomic_DNA"/>
</dbReference>
<protein>
    <submittedName>
        <fullName evidence="1">Sel1-like repeat</fullName>
    </submittedName>
</protein>
<organism evidence="1">
    <name type="scientific">Myoviridae sp. cta6i12</name>
    <dbReference type="NCBI Taxonomy" id="2827695"/>
    <lineage>
        <taxon>Viruses</taxon>
        <taxon>Duplodnaviria</taxon>
        <taxon>Heunggongvirae</taxon>
        <taxon>Uroviricota</taxon>
        <taxon>Caudoviricetes</taxon>
    </lineage>
</organism>
<dbReference type="InterPro" id="IPR006597">
    <property type="entry name" value="Sel1-like"/>
</dbReference>
<dbReference type="InterPro" id="IPR011990">
    <property type="entry name" value="TPR-like_helical_dom_sf"/>
</dbReference>
<dbReference type="Pfam" id="PF08238">
    <property type="entry name" value="Sel1"/>
    <property type="match status" value="2"/>
</dbReference>